<dbReference type="AlphaFoldDB" id="A0AAV9T5F7"/>
<name>A0AAV9T5F7_9PEZI</name>
<organism evidence="2 3">
    <name type="scientific">Colletotrichum tabaci</name>
    <dbReference type="NCBI Taxonomy" id="1209068"/>
    <lineage>
        <taxon>Eukaryota</taxon>
        <taxon>Fungi</taxon>
        <taxon>Dikarya</taxon>
        <taxon>Ascomycota</taxon>
        <taxon>Pezizomycotina</taxon>
        <taxon>Sordariomycetes</taxon>
        <taxon>Hypocreomycetidae</taxon>
        <taxon>Glomerellales</taxon>
        <taxon>Glomerellaceae</taxon>
        <taxon>Colletotrichum</taxon>
        <taxon>Colletotrichum destructivum species complex</taxon>
    </lineage>
</organism>
<keyword evidence="3" id="KW-1185">Reference proteome</keyword>
<sequence>MESVDDMLHMGRVVEIVEIAPCHTRAQTPLIPAAAPIVLRLRPTTAEAKPTSLVSDHPTQGTEIEDPDTEMTDAPALEEGRTGAGAEDRPEEEEIGYGSEMSGVEYSGRSTSIAQNFEDISTLMDME</sequence>
<evidence type="ECO:0000313" key="2">
    <source>
        <dbReference type="EMBL" id="KAK6213249.1"/>
    </source>
</evidence>
<accession>A0AAV9T5F7</accession>
<gene>
    <name evidence="2" type="ORF">QIS74_09251</name>
</gene>
<feature type="region of interest" description="Disordered" evidence="1">
    <location>
        <begin position="47"/>
        <end position="110"/>
    </location>
</feature>
<evidence type="ECO:0000256" key="1">
    <source>
        <dbReference type="SAM" id="MobiDB-lite"/>
    </source>
</evidence>
<feature type="compositionally biased region" description="Polar residues" evidence="1">
    <location>
        <begin position="52"/>
        <end position="62"/>
    </location>
</feature>
<evidence type="ECO:0000313" key="3">
    <source>
        <dbReference type="Proteomes" id="UP001327957"/>
    </source>
</evidence>
<comment type="caution">
    <text evidence="2">The sequence shown here is derived from an EMBL/GenBank/DDBJ whole genome shotgun (WGS) entry which is preliminary data.</text>
</comment>
<reference evidence="2 3" key="1">
    <citation type="submission" date="2023-04" db="EMBL/GenBank/DDBJ databases">
        <title>Colletotrichum tabacum stain YC1 causing leaf anthracnose on Nicotiana tabacum(L.) cv.</title>
        <authorList>
            <person name="Ji Z."/>
            <person name="Wang M."/>
            <person name="Zhang J."/>
            <person name="Wang N."/>
            <person name="Zhou Z."/>
        </authorList>
    </citation>
    <scope>NUCLEOTIDE SEQUENCE [LARGE SCALE GENOMIC DNA]</scope>
    <source>
        <strain evidence="2 3">YC1</strain>
    </source>
</reference>
<protein>
    <submittedName>
        <fullName evidence="2">Uncharacterized protein</fullName>
    </submittedName>
</protein>
<dbReference type="Proteomes" id="UP001327957">
    <property type="component" value="Unassembled WGS sequence"/>
</dbReference>
<dbReference type="EMBL" id="JASAOK010000044">
    <property type="protein sequence ID" value="KAK6213249.1"/>
    <property type="molecule type" value="Genomic_DNA"/>
</dbReference>
<proteinExistence type="predicted"/>